<organism evidence="5 6">
    <name type="scientific">Arthrobacter oryzae</name>
    <dbReference type="NCBI Taxonomy" id="409290"/>
    <lineage>
        <taxon>Bacteria</taxon>
        <taxon>Bacillati</taxon>
        <taxon>Actinomycetota</taxon>
        <taxon>Actinomycetes</taxon>
        <taxon>Micrococcales</taxon>
        <taxon>Micrococcaceae</taxon>
        <taxon>Arthrobacter</taxon>
    </lineage>
</organism>
<dbReference type="InterPro" id="IPR003593">
    <property type="entry name" value="AAA+_ATPase"/>
</dbReference>
<name>A0A3N0C7H6_9MICC</name>
<dbReference type="PROSITE" id="PS00211">
    <property type="entry name" value="ABC_TRANSPORTER_1"/>
    <property type="match status" value="1"/>
</dbReference>
<feature type="region of interest" description="Disordered" evidence="3">
    <location>
        <begin position="240"/>
        <end position="274"/>
    </location>
</feature>
<dbReference type="CDD" id="cd03230">
    <property type="entry name" value="ABC_DR_subfamily_A"/>
    <property type="match status" value="1"/>
</dbReference>
<dbReference type="SMART" id="SM00382">
    <property type="entry name" value="AAA"/>
    <property type="match status" value="1"/>
</dbReference>
<dbReference type="RefSeq" id="WP_123253928.1">
    <property type="nucleotide sequence ID" value="NZ_RBED01000045.1"/>
</dbReference>
<keyword evidence="6" id="KW-1185">Reference proteome</keyword>
<keyword evidence="2 5" id="KW-0067">ATP-binding</keyword>
<dbReference type="PANTHER" id="PTHR43038">
    <property type="entry name" value="ATP-BINDING CASSETTE, SUB-FAMILY H, MEMBER 1"/>
    <property type="match status" value="1"/>
</dbReference>
<dbReference type="Pfam" id="PF00005">
    <property type="entry name" value="ABC_tran"/>
    <property type="match status" value="1"/>
</dbReference>
<evidence type="ECO:0000259" key="4">
    <source>
        <dbReference type="PROSITE" id="PS50893"/>
    </source>
</evidence>
<dbReference type="SUPFAM" id="SSF52540">
    <property type="entry name" value="P-loop containing nucleoside triphosphate hydrolases"/>
    <property type="match status" value="1"/>
</dbReference>
<reference evidence="5 6" key="1">
    <citation type="submission" date="2018-10" db="EMBL/GenBank/DDBJ databases">
        <title>Genome sequencing of Arthrobacter oryzae TNB02.</title>
        <authorList>
            <person name="Cho Y.-J."/>
            <person name="Cho A."/>
            <person name="Kim O.-S."/>
        </authorList>
    </citation>
    <scope>NUCLEOTIDE SEQUENCE [LARGE SCALE GENOMIC DNA]</scope>
    <source>
        <strain evidence="5 6">TNB02</strain>
    </source>
</reference>
<dbReference type="Proteomes" id="UP000273807">
    <property type="component" value="Unassembled WGS sequence"/>
</dbReference>
<dbReference type="OrthoDB" id="9804819at2"/>
<gene>
    <name evidence="5" type="ORF">D7003_02545</name>
</gene>
<feature type="domain" description="ABC transporter" evidence="4">
    <location>
        <begin position="8"/>
        <end position="231"/>
    </location>
</feature>
<dbReference type="GO" id="GO:0016887">
    <property type="term" value="F:ATP hydrolysis activity"/>
    <property type="evidence" value="ECO:0007669"/>
    <property type="project" value="InterPro"/>
</dbReference>
<evidence type="ECO:0000313" key="6">
    <source>
        <dbReference type="Proteomes" id="UP000273807"/>
    </source>
</evidence>
<dbReference type="InterPro" id="IPR003439">
    <property type="entry name" value="ABC_transporter-like_ATP-bd"/>
</dbReference>
<dbReference type="InterPro" id="IPR017871">
    <property type="entry name" value="ABC_transporter-like_CS"/>
</dbReference>
<protein>
    <submittedName>
        <fullName evidence="5">ABC transporter ATP-binding protein</fullName>
    </submittedName>
</protein>
<dbReference type="Gene3D" id="3.40.50.300">
    <property type="entry name" value="P-loop containing nucleotide triphosphate hydrolases"/>
    <property type="match status" value="1"/>
</dbReference>
<dbReference type="PANTHER" id="PTHR43038:SF3">
    <property type="entry name" value="ABC TRANSPORTER G FAMILY MEMBER 20 ISOFORM X1"/>
    <property type="match status" value="1"/>
</dbReference>
<evidence type="ECO:0000313" key="5">
    <source>
        <dbReference type="EMBL" id="RNL59158.1"/>
    </source>
</evidence>
<proteinExistence type="predicted"/>
<dbReference type="PROSITE" id="PS50893">
    <property type="entry name" value="ABC_TRANSPORTER_2"/>
    <property type="match status" value="1"/>
</dbReference>
<accession>A0A3N0C7H6</accession>
<dbReference type="InterPro" id="IPR027417">
    <property type="entry name" value="P-loop_NTPase"/>
</dbReference>
<evidence type="ECO:0000256" key="2">
    <source>
        <dbReference type="ARBA" id="ARBA00022840"/>
    </source>
</evidence>
<evidence type="ECO:0000256" key="1">
    <source>
        <dbReference type="ARBA" id="ARBA00022741"/>
    </source>
</evidence>
<dbReference type="GO" id="GO:0005524">
    <property type="term" value="F:ATP binding"/>
    <property type="evidence" value="ECO:0007669"/>
    <property type="project" value="UniProtKB-KW"/>
</dbReference>
<evidence type="ECO:0000256" key="3">
    <source>
        <dbReference type="SAM" id="MobiDB-lite"/>
    </source>
</evidence>
<dbReference type="AlphaFoldDB" id="A0A3N0C7H6"/>
<dbReference type="EMBL" id="RBED01000045">
    <property type="protein sequence ID" value="RNL59158.1"/>
    <property type="molecule type" value="Genomic_DNA"/>
</dbReference>
<comment type="caution">
    <text evidence="5">The sequence shown here is derived from an EMBL/GenBank/DDBJ whole genome shotgun (WGS) entry which is preliminary data.</text>
</comment>
<sequence length="274" mass="28511">MSQSAAAVQVSGLRIVKARKDILQEVDFSIPAGRITGLLGPSGSGKTTLMRTIVGVQRITSGSVTVLGKPAGDPALRHELGYVTQSPSVYPDLSVETNVRYFGAMHGKHRRDAAAAMAAVGLEGHARIRTADLSGGELSRVSLACALVARPKLLILDEPTVGLDPVLRADLWERFGAMAAAGTTLLISSHVMEEASHCASLLLLRQGRLLASLTPAELSDRGGSEDLELAFLNIIRQAEADEGTPPSPGTTPGLGTAPHLGADNLPAAGMTVTE</sequence>
<keyword evidence="1" id="KW-0547">Nucleotide-binding</keyword>